<organism evidence="1 2">
    <name type="scientific">Pseudomonas aeruginosa</name>
    <dbReference type="NCBI Taxonomy" id="287"/>
    <lineage>
        <taxon>Bacteria</taxon>
        <taxon>Pseudomonadati</taxon>
        <taxon>Pseudomonadota</taxon>
        <taxon>Gammaproteobacteria</taxon>
        <taxon>Pseudomonadales</taxon>
        <taxon>Pseudomonadaceae</taxon>
        <taxon>Pseudomonas</taxon>
    </lineage>
</organism>
<dbReference type="EMBL" id="NFFZ01000008">
    <property type="protein sequence ID" value="OTI60729.1"/>
    <property type="molecule type" value="Genomic_DNA"/>
</dbReference>
<protein>
    <submittedName>
        <fullName evidence="1">Uncharacterized protein</fullName>
    </submittedName>
</protein>
<proteinExistence type="predicted"/>
<evidence type="ECO:0000313" key="2">
    <source>
        <dbReference type="Proteomes" id="UP000194857"/>
    </source>
</evidence>
<reference evidence="1 2" key="1">
    <citation type="submission" date="2017-05" db="EMBL/GenBank/DDBJ databases">
        <authorList>
            <person name="Song R."/>
            <person name="Chenine A.L."/>
            <person name="Ruprecht R.M."/>
        </authorList>
    </citation>
    <scope>NUCLEOTIDE SEQUENCE [LARGE SCALE GENOMIC DNA]</scope>
    <source>
        <strain evidence="1 2">S567_C10_BS</strain>
    </source>
</reference>
<gene>
    <name evidence="1" type="ORF">CAZ10_16750</name>
</gene>
<comment type="caution">
    <text evidence="1">The sequence shown here is derived from an EMBL/GenBank/DDBJ whole genome shotgun (WGS) entry which is preliminary data.</text>
</comment>
<accession>A0A2C9WX64</accession>
<evidence type="ECO:0000313" key="1">
    <source>
        <dbReference type="EMBL" id="OTI60729.1"/>
    </source>
</evidence>
<name>A0A2C9WX64_PSEAI</name>
<sequence>MIHYHGLPITPDTAAEAAVGGGHAFVSFSAPGQLGVAVQVCQSFAIDNGAFSAWRSGNPVTDWSDFYAWAADAKAIPACDFAVIPDVIDGGEADNDALLAEWPLPRWFGAPVWHMHESLERLERLTADWPRICIGSSGEYSQIGTFRWWQRISHAMRVICDDSGRPFCRLHGLRMLDPEVFSRLPFSSADSTNIGRNIGIDQKWRGTYTPPTKEARAAVMRSRIESHNAPARWSHITPEDVPAQFSLTMQ</sequence>
<dbReference type="AlphaFoldDB" id="A0A2C9WX64"/>
<dbReference type="Proteomes" id="UP000194857">
    <property type="component" value="Unassembled WGS sequence"/>
</dbReference>